<comment type="caution">
    <text evidence="2">The sequence shown here is derived from an EMBL/GenBank/DDBJ whole genome shotgun (WGS) entry which is preliminary data.</text>
</comment>
<feature type="region of interest" description="Disordered" evidence="1">
    <location>
        <begin position="1"/>
        <end position="21"/>
    </location>
</feature>
<dbReference type="EMBL" id="JAVHJO010000003">
    <property type="protein sequence ID" value="KAK6541684.1"/>
    <property type="molecule type" value="Genomic_DNA"/>
</dbReference>
<sequence>MESSIPSMASSSRYETAEVSSRVMVENASKERLEYTQEKFDSAESSMKTLSMRETSISDSTKELYWRRDSSASMDTDVTRFRQQQKVFVPTESSPFLPDYTLDNYLRANPRRNLFFCVFRKSYVLKSDGRTRHIGLIPSNQTTLWMPDKAVGYLYEIAAWGSLIYHGPFQDNENDFLAFWMQRSVIKPLKNPISDAHSFLYLPWATNTVEGSNVIRLESLPNAEFSGSKPPKFQAMPALRSFQGPELIQVVSTENDSGTWKRIFNIPGYKARRHLIIPSQTIQNYTGMMLLYANVTKLVAFIIASGNCNPADVAKFMVPDPNESKIIMSTRYTNTKVSKGENFLSDYAYPSIKLRMLPSEWEGQGWMYTELIGLDVLVS</sequence>
<reference evidence="2 3" key="1">
    <citation type="submission" date="2019-10" db="EMBL/GenBank/DDBJ databases">
        <authorList>
            <person name="Palmer J.M."/>
        </authorList>
    </citation>
    <scope>NUCLEOTIDE SEQUENCE [LARGE SCALE GENOMIC DNA]</scope>
    <source>
        <strain evidence="2 3">TWF694</strain>
    </source>
</reference>
<dbReference type="AlphaFoldDB" id="A0AAV9XID0"/>
<feature type="compositionally biased region" description="Low complexity" evidence="1">
    <location>
        <begin position="1"/>
        <end position="12"/>
    </location>
</feature>
<evidence type="ECO:0000313" key="2">
    <source>
        <dbReference type="EMBL" id="KAK6541684.1"/>
    </source>
</evidence>
<evidence type="ECO:0000313" key="3">
    <source>
        <dbReference type="Proteomes" id="UP001365542"/>
    </source>
</evidence>
<dbReference type="Proteomes" id="UP001365542">
    <property type="component" value="Unassembled WGS sequence"/>
</dbReference>
<gene>
    <name evidence="2" type="ORF">TWF694_007476</name>
</gene>
<organism evidence="2 3">
    <name type="scientific">Orbilia ellipsospora</name>
    <dbReference type="NCBI Taxonomy" id="2528407"/>
    <lineage>
        <taxon>Eukaryota</taxon>
        <taxon>Fungi</taxon>
        <taxon>Dikarya</taxon>
        <taxon>Ascomycota</taxon>
        <taxon>Pezizomycotina</taxon>
        <taxon>Orbiliomycetes</taxon>
        <taxon>Orbiliales</taxon>
        <taxon>Orbiliaceae</taxon>
        <taxon>Orbilia</taxon>
    </lineage>
</organism>
<evidence type="ECO:0000256" key="1">
    <source>
        <dbReference type="SAM" id="MobiDB-lite"/>
    </source>
</evidence>
<name>A0AAV9XID0_9PEZI</name>
<accession>A0AAV9XID0</accession>
<keyword evidence="3" id="KW-1185">Reference proteome</keyword>
<protein>
    <submittedName>
        <fullName evidence="2">Uncharacterized protein</fullName>
    </submittedName>
</protein>
<proteinExistence type="predicted"/>